<gene>
    <name evidence="1" type="ORF">GE300_16465</name>
</gene>
<sequence>MTLRQAEVLRGQGLSVAEAVRQFGVTQQTCYRRREKGGLSWDPLKRLKVVPQWPVCAGRRNSMPWHYQVPEVVAGT</sequence>
<organism evidence="1 2">
    <name type="scientific">Halovulum marinum</name>
    <dbReference type="NCBI Taxonomy" id="2662447"/>
    <lineage>
        <taxon>Bacteria</taxon>
        <taxon>Pseudomonadati</taxon>
        <taxon>Pseudomonadota</taxon>
        <taxon>Alphaproteobacteria</taxon>
        <taxon>Rhodobacterales</taxon>
        <taxon>Paracoccaceae</taxon>
        <taxon>Halovulum</taxon>
    </lineage>
</organism>
<evidence type="ECO:0000313" key="1">
    <source>
        <dbReference type="EMBL" id="MSU91183.1"/>
    </source>
</evidence>
<keyword evidence="2" id="KW-1185">Reference proteome</keyword>
<comment type="caution">
    <text evidence="1">The sequence shown here is derived from an EMBL/GenBank/DDBJ whole genome shotgun (WGS) entry which is preliminary data.</text>
</comment>
<evidence type="ECO:0000313" key="2">
    <source>
        <dbReference type="Proteomes" id="UP000474957"/>
    </source>
</evidence>
<dbReference type="AlphaFoldDB" id="A0A6L5Z3N0"/>
<protein>
    <submittedName>
        <fullName evidence="1">Uncharacterized protein</fullName>
    </submittedName>
</protein>
<reference evidence="1 2" key="1">
    <citation type="submission" date="2019-10" db="EMBL/GenBank/DDBJ databases">
        <title>Cognatihalovulum marinum gen. nov. sp. nov., a new member of the family Rhodobacteraceae isolated from deep seawater of the Northwest Indian Ocean.</title>
        <authorList>
            <person name="Ruan C."/>
            <person name="Wang J."/>
            <person name="Zheng X."/>
            <person name="Song L."/>
            <person name="Zhu Y."/>
            <person name="Huang Y."/>
            <person name="Lu Z."/>
            <person name="Du W."/>
            <person name="Huang L."/>
            <person name="Dai X."/>
        </authorList>
    </citation>
    <scope>NUCLEOTIDE SEQUENCE [LARGE SCALE GENOMIC DNA]</scope>
    <source>
        <strain evidence="1 2">2CG4</strain>
    </source>
</reference>
<dbReference type="Proteomes" id="UP000474957">
    <property type="component" value="Unassembled WGS sequence"/>
</dbReference>
<name>A0A6L5Z3N0_9RHOB</name>
<accession>A0A6L5Z3N0</accession>
<proteinExistence type="predicted"/>
<dbReference type="EMBL" id="WIND01000016">
    <property type="protein sequence ID" value="MSU91183.1"/>
    <property type="molecule type" value="Genomic_DNA"/>
</dbReference>
<dbReference type="RefSeq" id="WP_154448068.1">
    <property type="nucleotide sequence ID" value="NZ_WIND01000016.1"/>
</dbReference>